<organism evidence="1 2">
    <name type="scientific">Xanthocytophaga agilis</name>
    <dbReference type="NCBI Taxonomy" id="3048010"/>
    <lineage>
        <taxon>Bacteria</taxon>
        <taxon>Pseudomonadati</taxon>
        <taxon>Bacteroidota</taxon>
        <taxon>Cytophagia</taxon>
        <taxon>Cytophagales</taxon>
        <taxon>Rhodocytophagaceae</taxon>
        <taxon>Xanthocytophaga</taxon>
    </lineage>
</organism>
<comment type="caution">
    <text evidence="1">The sequence shown here is derived from an EMBL/GenBank/DDBJ whole genome shotgun (WGS) entry which is preliminary data.</text>
</comment>
<dbReference type="SMART" id="SM00671">
    <property type="entry name" value="SEL1"/>
    <property type="match status" value="2"/>
</dbReference>
<name>A0AAE3UH74_9BACT</name>
<dbReference type="SUPFAM" id="SSF81901">
    <property type="entry name" value="HCP-like"/>
    <property type="match status" value="1"/>
</dbReference>
<dbReference type="InterPro" id="IPR050767">
    <property type="entry name" value="Sel1_AlgK"/>
</dbReference>
<dbReference type="EMBL" id="JASJOU010000018">
    <property type="protein sequence ID" value="MDJ1505738.1"/>
    <property type="molecule type" value="Genomic_DNA"/>
</dbReference>
<evidence type="ECO:0000313" key="1">
    <source>
        <dbReference type="EMBL" id="MDJ1505738.1"/>
    </source>
</evidence>
<dbReference type="AlphaFoldDB" id="A0AAE3UH74"/>
<proteinExistence type="predicted"/>
<protein>
    <submittedName>
        <fullName evidence="1">Tetratricopeptide repeat protein</fullName>
    </submittedName>
</protein>
<gene>
    <name evidence="1" type="ORF">QNI22_34095</name>
</gene>
<dbReference type="Gene3D" id="1.25.40.10">
    <property type="entry name" value="Tetratricopeptide repeat domain"/>
    <property type="match status" value="1"/>
</dbReference>
<dbReference type="InterPro" id="IPR011990">
    <property type="entry name" value="TPR-like_helical_dom_sf"/>
</dbReference>
<dbReference type="InterPro" id="IPR006597">
    <property type="entry name" value="Sel1-like"/>
</dbReference>
<dbReference type="PANTHER" id="PTHR11102:SF160">
    <property type="entry name" value="ERAD-ASSOCIATED E3 UBIQUITIN-PROTEIN LIGASE COMPONENT HRD3"/>
    <property type="match status" value="1"/>
</dbReference>
<keyword evidence="2" id="KW-1185">Reference proteome</keyword>
<reference evidence="1" key="1">
    <citation type="submission" date="2023-05" db="EMBL/GenBank/DDBJ databases">
        <authorList>
            <person name="Zhang X."/>
        </authorList>
    </citation>
    <scope>NUCLEOTIDE SEQUENCE</scope>
    <source>
        <strain evidence="1">BD1B2-1</strain>
    </source>
</reference>
<dbReference type="Proteomes" id="UP001232063">
    <property type="component" value="Unassembled WGS sequence"/>
</dbReference>
<evidence type="ECO:0000313" key="2">
    <source>
        <dbReference type="Proteomes" id="UP001232063"/>
    </source>
</evidence>
<dbReference type="PANTHER" id="PTHR11102">
    <property type="entry name" value="SEL-1-LIKE PROTEIN"/>
    <property type="match status" value="1"/>
</dbReference>
<sequence>MLKFGSDLGDFIPSYNLDLVYQKYCKDNENAEKYYLRAVEKGYEGAMNNLGHLYENEYKDYSKAERYYLMAIEKGGSDAMYNLGLLYEEQFRDYVKAEQYYLMASESDQTGEDRIELLKFYYRTKQMDKVLKISDILFEDELFKLEEENIIDLIRFLLVVKQYHFLLQKFRSPNNHLLLLERPMYYTLSWFMKAELPGEYKKTNEELKETVDEIIKEVEFKYGNAENLL</sequence>
<dbReference type="Pfam" id="PF08238">
    <property type="entry name" value="Sel1"/>
    <property type="match status" value="3"/>
</dbReference>
<accession>A0AAE3UH74</accession>